<sequence>MDSISGGHPSTNKPRQRSIVDGRRNFQFFIRASLAGLPTTIWYIMEYPTIRELKFAWLKRVYPTSGYWKVEDNLKAIKLRYWGRELDDAQCPAQVSVLPSKHIGLADEDLLQSTINKECHVDLIISWSHRLDVSGAGGVMGLGSVVSSTGREYPQ</sequence>
<proteinExistence type="predicted"/>
<evidence type="ECO:0000313" key="2">
    <source>
        <dbReference type="Proteomes" id="UP001138500"/>
    </source>
</evidence>
<dbReference type="EMBL" id="RIBY02000424">
    <property type="protein sequence ID" value="KAH9842295.1"/>
    <property type="molecule type" value="Genomic_DNA"/>
</dbReference>
<name>A0A9W7SYW4_9PEZI</name>
<keyword evidence="2" id="KW-1185">Reference proteome</keyword>
<dbReference type="AlphaFoldDB" id="A0A9W7SYW4"/>
<evidence type="ECO:0000313" key="1">
    <source>
        <dbReference type="EMBL" id="KAH9842295.1"/>
    </source>
</evidence>
<protein>
    <submittedName>
        <fullName evidence="1">Uncharacterized protein</fullName>
    </submittedName>
</protein>
<reference evidence="1 2" key="2">
    <citation type="journal article" date="2021" name="Curr. Genet.">
        <title>Genetic response to nitrogen starvation in the aggressive Eucalyptus foliar pathogen Teratosphaeria destructans.</title>
        <authorList>
            <person name="Havenga M."/>
            <person name="Wingfield B.D."/>
            <person name="Wingfield M.J."/>
            <person name="Dreyer L.L."/>
            <person name="Roets F."/>
            <person name="Aylward J."/>
        </authorList>
    </citation>
    <scope>NUCLEOTIDE SEQUENCE [LARGE SCALE GENOMIC DNA]</scope>
    <source>
        <strain evidence="1">CMW44962</strain>
    </source>
</reference>
<dbReference type="Proteomes" id="UP001138500">
    <property type="component" value="Unassembled WGS sequence"/>
</dbReference>
<comment type="caution">
    <text evidence="1">The sequence shown here is derived from an EMBL/GenBank/DDBJ whole genome shotgun (WGS) entry which is preliminary data.</text>
</comment>
<organism evidence="1 2">
    <name type="scientific">Teratosphaeria destructans</name>
    <dbReference type="NCBI Taxonomy" id="418781"/>
    <lineage>
        <taxon>Eukaryota</taxon>
        <taxon>Fungi</taxon>
        <taxon>Dikarya</taxon>
        <taxon>Ascomycota</taxon>
        <taxon>Pezizomycotina</taxon>
        <taxon>Dothideomycetes</taxon>
        <taxon>Dothideomycetidae</taxon>
        <taxon>Mycosphaerellales</taxon>
        <taxon>Teratosphaeriaceae</taxon>
        <taxon>Teratosphaeria</taxon>
    </lineage>
</organism>
<gene>
    <name evidence="1" type="ORF">Tdes44962_MAKER07615</name>
</gene>
<accession>A0A9W7SYW4</accession>
<reference evidence="1 2" key="1">
    <citation type="journal article" date="2018" name="IMA Fungus">
        <title>IMA Genome-F 10: Nine draft genome sequences of Claviceps purpurea s.lat., including C. arundinis, C. humidiphila, and C. cf. spartinae, pseudomolecules for the pitch canker pathogen Fusarium circinatum, draft genome of Davidsoniella eucalypti, Grosmannia galeiformis, Quambalaria eucalypti, and Teratosphaeria destructans.</title>
        <authorList>
            <person name="Wingfield B.D."/>
            <person name="Liu M."/>
            <person name="Nguyen H.D."/>
            <person name="Lane F.A."/>
            <person name="Morgan S.W."/>
            <person name="De Vos L."/>
            <person name="Wilken P.M."/>
            <person name="Duong T.A."/>
            <person name="Aylward J."/>
            <person name="Coetzee M.P."/>
            <person name="Dadej K."/>
            <person name="De Beer Z.W."/>
            <person name="Findlay W."/>
            <person name="Havenga M."/>
            <person name="Kolarik M."/>
            <person name="Menzies J.G."/>
            <person name="Naidoo K."/>
            <person name="Pochopski O."/>
            <person name="Shoukouhi P."/>
            <person name="Santana Q.C."/>
            <person name="Seifert K.A."/>
            <person name="Soal N."/>
            <person name="Steenkamp E.T."/>
            <person name="Tatham C.T."/>
            <person name="van der Nest M.A."/>
            <person name="Wingfield M.J."/>
        </authorList>
    </citation>
    <scope>NUCLEOTIDE SEQUENCE [LARGE SCALE GENOMIC DNA]</scope>
    <source>
        <strain evidence="1">CMW44962</strain>
    </source>
</reference>